<dbReference type="GO" id="GO:1990414">
    <property type="term" value="P:replication-born double-strand break repair via sister chromatid exchange"/>
    <property type="evidence" value="ECO:0007669"/>
    <property type="project" value="TreeGrafter"/>
</dbReference>
<dbReference type="AlphaFoldDB" id="A0A0L0FNE6"/>
<dbReference type="GO" id="GO:0007062">
    <property type="term" value="P:sister chromatid cohesion"/>
    <property type="evidence" value="ECO:0007669"/>
    <property type="project" value="InterPro"/>
</dbReference>
<protein>
    <recommendedName>
        <fullName evidence="3">Rad21/Rec8-like protein N-terminal domain-containing protein</fullName>
    </recommendedName>
</protein>
<dbReference type="RefSeq" id="XP_014151435.1">
    <property type="nucleotide sequence ID" value="XM_014295960.1"/>
</dbReference>
<sequence>MHPKEPLALRLSSNLLVGVARIYNKQQIIFWAETGAIWSQVQKKTREHTNENLLTLQNDLAREDNITLHPLNTTDGNMLRNLLEEINLDDVATDEHFTTSQLFSSTANTTTMPTPTTRVPDAPLSDAYYTGSNSNAHITSARDEEINLNTQDHHNLDMEANLDLDVTMGQLDLSLDPELDFSAPTGPSGQSEPMDMGVDFEMQMDHHDVAAPVHVPDDIGNAETQETTMGLAQMDSLATPDAARTSERHVLRAPRARKNKRNKRNSIIMDTSTTIDGQTMRQNLADASDLVAWPKKVV</sequence>
<dbReference type="GO" id="GO:0008278">
    <property type="term" value="C:cohesin complex"/>
    <property type="evidence" value="ECO:0007669"/>
    <property type="project" value="InterPro"/>
</dbReference>
<dbReference type="Pfam" id="PF04825">
    <property type="entry name" value="Rad21_Rec8_N"/>
    <property type="match status" value="1"/>
</dbReference>
<proteinExistence type="predicted"/>
<dbReference type="Proteomes" id="UP000054560">
    <property type="component" value="Unassembled WGS sequence"/>
</dbReference>
<evidence type="ECO:0000256" key="2">
    <source>
        <dbReference type="ARBA" id="ARBA00023242"/>
    </source>
</evidence>
<comment type="subcellular location">
    <subcellularLocation>
        <location evidence="1">Nucleus</location>
    </subcellularLocation>
</comment>
<evidence type="ECO:0000256" key="1">
    <source>
        <dbReference type="ARBA" id="ARBA00004123"/>
    </source>
</evidence>
<gene>
    <name evidence="4" type="ORF">SARC_10007</name>
</gene>
<dbReference type="GeneID" id="25910511"/>
<dbReference type="GO" id="GO:0005634">
    <property type="term" value="C:nucleus"/>
    <property type="evidence" value="ECO:0007669"/>
    <property type="project" value="UniProtKB-SubCell"/>
</dbReference>
<dbReference type="EMBL" id="KQ242704">
    <property type="protein sequence ID" value="KNC77533.1"/>
    <property type="molecule type" value="Genomic_DNA"/>
</dbReference>
<dbReference type="PANTHER" id="PTHR12585">
    <property type="entry name" value="SCC1 / RAD21 FAMILY MEMBER"/>
    <property type="match status" value="1"/>
</dbReference>
<dbReference type="InterPro" id="IPR006910">
    <property type="entry name" value="Rad21_Rec8_N"/>
</dbReference>
<keyword evidence="2" id="KW-0539">Nucleus</keyword>
<evidence type="ECO:0000259" key="3">
    <source>
        <dbReference type="Pfam" id="PF04825"/>
    </source>
</evidence>
<evidence type="ECO:0000313" key="4">
    <source>
        <dbReference type="EMBL" id="KNC77533.1"/>
    </source>
</evidence>
<dbReference type="OrthoDB" id="10071381at2759"/>
<reference evidence="4 5" key="1">
    <citation type="submission" date="2011-02" db="EMBL/GenBank/DDBJ databases">
        <title>The Genome Sequence of Sphaeroforma arctica JP610.</title>
        <authorList>
            <consortium name="The Broad Institute Genome Sequencing Platform"/>
            <person name="Russ C."/>
            <person name="Cuomo C."/>
            <person name="Young S.K."/>
            <person name="Zeng Q."/>
            <person name="Gargeya S."/>
            <person name="Alvarado L."/>
            <person name="Berlin A."/>
            <person name="Chapman S.B."/>
            <person name="Chen Z."/>
            <person name="Freedman E."/>
            <person name="Gellesch M."/>
            <person name="Goldberg J."/>
            <person name="Griggs A."/>
            <person name="Gujja S."/>
            <person name="Heilman E."/>
            <person name="Heiman D."/>
            <person name="Howarth C."/>
            <person name="Mehta T."/>
            <person name="Neiman D."/>
            <person name="Pearson M."/>
            <person name="Roberts A."/>
            <person name="Saif S."/>
            <person name="Shea T."/>
            <person name="Shenoy N."/>
            <person name="Sisk P."/>
            <person name="Stolte C."/>
            <person name="Sykes S."/>
            <person name="White J."/>
            <person name="Yandava C."/>
            <person name="Burger G."/>
            <person name="Gray M.W."/>
            <person name="Holland P.W.H."/>
            <person name="King N."/>
            <person name="Lang F.B.F."/>
            <person name="Roger A.J."/>
            <person name="Ruiz-Trillo I."/>
            <person name="Haas B."/>
            <person name="Nusbaum C."/>
            <person name="Birren B."/>
        </authorList>
    </citation>
    <scope>NUCLEOTIDE SEQUENCE [LARGE SCALE GENOMIC DNA]</scope>
    <source>
        <strain evidence="4 5">JP610</strain>
    </source>
</reference>
<dbReference type="PANTHER" id="PTHR12585:SF69">
    <property type="entry name" value="FI11703P"/>
    <property type="match status" value="1"/>
</dbReference>
<accession>A0A0L0FNE6</accession>
<dbReference type="InterPro" id="IPR039781">
    <property type="entry name" value="Rad21/Rec8-like"/>
</dbReference>
<evidence type="ECO:0000313" key="5">
    <source>
        <dbReference type="Proteomes" id="UP000054560"/>
    </source>
</evidence>
<keyword evidence="5" id="KW-1185">Reference proteome</keyword>
<organism evidence="4 5">
    <name type="scientific">Sphaeroforma arctica JP610</name>
    <dbReference type="NCBI Taxonomy" id="667725"/>
    <lineage>
        <taxon>Eukaryota</taxon>
        <taxon>Ichthyosporea</taxon>
        <taxon>Ichthyophonida</taxon>
        <taxon>Sphaeroforma</taxon>
    </lineage>
</organism>
<dbReference type="GO" id="GO:0003682">
    <property type="term" value="F:chromatin binding"/>
    <property type="evidence" value="ECO:0007669"/>
    <property type="project" value="TreeGrafter"/>
</dbReference>
<name>A0A0L0FNE6_9EUKA</name>
<feature type="domain" description="Rad21/Rec8-like protein N-terminal" evidence="3">
    <location>
        <begin position="1"/>
        <end position="51"/>
    </location>
</feature>